<reference evidence="2 3" key="1">
    <citation type="submission" date="2015-11" db="EMBL/GenBank/DDBJ databases">
        <title>Genomic analysis of 38 Legionella species identifies large and diverse effector repertoires.</title>
        <authorList>
            <person name="Burstein D."/>
            <person name="Amaro F."/>
            <person name="Zusman T."/>
            <person name="Lifshitz Z."/>
            <person name="Cohen O."/>
            <person name="Gilbert J.A."/>
            <person name="Pupko T."/>
            <person name="Shuman H.A."/>
            <person name="Segal G."/>
        </authorList>
    </citation>
    <scope>NUCLEOTIDE SEQUENCE [LARGE SCALE GENOMIC DNA]</scope>
    <source>
        <strain evidence="2 3">ATCC 49506</strain>
    </source>
</reference>
<keyword evidence="3" id="KW-1185">Reference proteome</keyword>
<dbReference type="Proteomes" id="UP000054725">
    <property type="component" value="Unassembled WGS sequence"/>
</dbReference>
<sequence>MRTRIGPNGLILVKVDNDEINEDGSFDIPEDIAEIDERAFVGCMRLIELNMPDSVLTIGDEAFDNCKNLKKVGLSNHLISIGFAAFAGCGIEQLDIPDSVTGINGFAFSGCKDLTSIKLPVNLNSLPFNVFDGCENLEEVILPEKLLSIGTSAFGYCNRLKKISLPIGLTVICNYLFTRCIALEEVVIPEGVTLIDSRVFNGCIALKQVSIPESITSIKADAFLNSEVEVIFIDTSNEEERTRIANLLPTNLKTKVVMYSRSELTELWGKELRRIIDTAAANPLYSLMPKLVKSGLSELPNEVLVHINQFLGPNNPCYQEAVAAIKRVPLPRIQDGEEGKRAYKERIEKIVNDCIKYGKPSESYSFQLTALTATAAVGGLALGLAALVTVLVAGAIPLAATLAVASAASLTVAAGTFFYHSRIEPKEESVGLPCFNSLPG</sequence>
<organism evidence="2 3">
    <name type="scientific">Legionella nautarum</name>
    <dbReference type="NCBI Taxonomy" id="45070"/>
    <lineage>
        <taxon>Bacteria</taxon>
        <taxon>Pseudomonadati</taxon>
        <taxon>Pseudomonadota</taxon>
        <taxon>Gammaproteobacteria</taxon>
        <taxon>Legionellales</taxon>
        <taxon>Legionellaceae</taxon>
        <taxon>Legionella</taxon>
    </lineage>
</organism>
<dbReference type="Pfam" id="PF13306">
    <property type="entry name" value="LRR_5"/>
    <property type="match status" value="1"/>
</dbReference>
<dbReference type="InterPro" id="IPR032675">
    <property type="entry name" value="LRR_dom_sf"/>
</dbReference>
<dbReference type="EMBL" id="LNYO01000001">
    <property type="protein sequence ID" value="KTD39395.1"/>
    <property type="molecule type" value="Genomic_DNA"/>
</dbReference>
<feature type="transmembrane region" description="Helical" evidence="1">
    <location>
        <begin position="368"/>
        <end position="392"/>
    </location>
</feature>
<comment type="caution">
    <text evidence="2">The sequence shown here is derived from an EMBL/GenBank/DDBJ whole genome shotgun (WGS) entry which is preliminary data.</text>
</comment>
<dbReference type="SUPFAM" id="SSF52058">
    <property type="entry name" value="L domain-like"/>
    <property type="match status" value="1"/>
</dbReference>
<keyword evidence="1" id="KW-0472">Membrane</keyword>
<dbReference type="InterPro" id="IPR026906">
    <property type="entry name" value="LRR_5"/>
</dbReference>
<evidence type="ECO:0000313" key="3">
    <source>
        <dbReference type="Proteomes" id="UP000054725"/>
    </source>
</evidence>
<dbReference type="InterPro" id="IPR053139">
    <property type="entry name" value="Surface_bspA-like"/>
</dbReference>
<dbReference type="PATRIC" id="fig|45070.6.peg.168"/>
<dbReference type="PANTHER" id="PTHR45661">
    <property type="entry name" value="SURFACE ANTIGEN"/>
    <property type="match status" value="1"/>
</dbReference>
<proteinExistence type="predicted"/>
<gene>
    <name evidence="2" type="ORF">Lnau_0162</name>
</gene>
<name>A0A0W0X473_9GAMM</name>
<evidence type="ECO:0000313" key="2">
    <source>
        <dbReference type="EMBL" id="KTD39395.1"/>
    </source>
</evidence>
<dbReference type="AlphaFoldDB" id="A0A0W0X473"/>
<dbReference type="OrthoDB" id="5636543at2"/>
<dbReference type="Gene3D" id="3.80.10.10">
    <property type="entry name" value="Ribonuclease Inhibitor"/>
    <property type="match status" value="2"/>
</dbReference>
<keyword evidence="1" id="KW-0812">Transmembrane</keyword>
<feature type="transmembrane region" description="Helical" evidence="1">
    <location>
        <begin position="398"/>
        <end position="419"/>
    </location>
</feature>
<protein>
    <recommendedName>
        <fullName evidence="4">Leucine-rich repeat domain-containing protein</fullName>
    </recommendedName>
</protein>
<dbReference type="PANTHER" id="PTHR45661:SF3">
    <property type="entry name" value="IG-LIKE DOMAIN-CONTAINING PROTEIN"/>
    <property type="match status" value="1"/>
</dbReference>
<dbReference type="RefSeq" id="WP_058503250.1">
    <property type="nucleotide sequence ID" value="NZ_CAAAIF010000002.1"/>
</dbReference>
<keyword evidence="1" id="KW-1133">Transmembrane helix</keyword>
<accession>A0A0W0X473</accession>
<dbReference type="STRING" id="45070.Lnau_0162"/>
<evidence type="ECO:0008006" key="4">
    <source>
        <dbReference type="Google" id="ProtNLM"/>
    </source>
</evidence>
<evidence type="ECO:0000256" key="1">
    <source>
        <dbReference type="SAM" id="Phobius"/>
    </source>
</evidence>